<dbReference type="InterPro" id="IPR000276">
    <property type="entry name" value="GPCR_Rhodpsn"/>
</dbReference>
<evidence type="ECO:0000256" key="8">
    <source>
        <dbReference type="RuleBase" id="RU000688"/>
    </source>
</evidence>
<dbReference type="PANTHER" id="PTHR24241:SF59">
    <property type="entry name" value="ADIPOKINETIC HORMONE RECEPTOR, ISOFORM C"/>
    <property type="match status" value="1"/>
</dbReference>
<keyword evidence="8" id="KW-0807">Transducer</keyword>
<dbReference type="GO" id="GO:0042277">
    <property type="term" value="F:peptide binding"/>
    <property type="evidence" value="ECO:0007669"/>
    <property type="project" value="TreeGrafter"/>
</dbReference>
<keyword evidence="4 8" id="KW-0812">Transmembrane</keyword>
<gene>
    <name evidence="11" type="ORF">HCN44_009462</name>
</gene>
<evidence type="ECO:0000259" key="10">
    <source>
        <dbReference type="PROSITE" id="PS50262"/>
    </source>
</evidence>
<dbReference type="OrthoDB" id="6435638at2759"/>
<keyword evidence="12" id="KW-1185">Reference proteome</keyword>
<dbReference type="PROSITE" id="PS50262">
    <property type="entry name" value="G_PROTEIN_RECEP_F1_2"/>
    <property type="match status" value="1"/>
</dbReference>
<feature type="transmembrane region" description="Helical" evidence="9">
    <location>
        <begin position="34"/>
        <end position="56"/>
    </location>
</feature>
<keyword evidence="3" id="KW-1003">Cell membrane</keyword>
<keyword evidence="6 9" id="KW-0472">Membrane</keyword>
<dbReference type="Proteomes" id="UP000639338">
    <property type="component" value="Unassembled WGS sequence"/>
</dbReference>
<feature type="transmembrane region" description="Helical" evidence="9">
    <location>
        <begin position="106"/>
        <end position="127"/>
    </location>
</feature>
<dbReference type="EMBL" id="JACMRX010000001">
    <property type="protein sequence ID" value="KAF7998064.1"/>
    <property type="molecule type" value="Genomic_DNA"/>
</dbReference>
<feature type="transmembrane region" description="Helical" evidence="9">
    <location>
        <begin position="195"/>
        <end position="217"/>
    </location>
</feature>
<evidence type="ECO:0000313" key="12">
    <source>
        <dbReference type="Proteomes" id="UP000639338"/>
    </source>
</evidence>
<keyword evidence="5 9" id="KW-1133">Transmembrane helix</keyword>
<dbReference type="GO" id="GO:0032870">
    <property type="term" value="P:cellular response to hormone stimulus"/>
    <property type="evidence" value="ECO:0007669"/>
    <property type="project" value="TreeGrafter"/>
</dbReference>
<feature type="transmembrane region" description="Helical" evidence="9">
    <location>
        <begin position="291"/>
        <end position="313"/>
    </location>
</feature>
<evidence type="ECO:0000256" key="3">
    <source>
        <dbReference type="ARBA" id="ARBA00022475"/>
    </source>
</evidence>
<evidence type="ECO:0000256" key="4">
    <source>
        <dbReference type="ARBA" id="ARBA00022692"/>
    </source>
</evidence>
<dbReference type="SUPFAM" id="SSF81321">
    <property type="entry name" value="Family A G protein-coupled receptor-like"/>
    <property type="match status" value="1"/>
</dbReference>
<evidence type="ECO:0000256" key="1">
    <source>
        <dbReference type="ARBA" id="ARBA00004651"/>
    </source>
</evidence>
<dbReference type="SMART" id="SM01381">
    <property type="entry name" value="7TM_GPCR_Srsx"/>
    <property type="match status" value="1"/>
</dbReference>
<dbReference type="FunFam" id="1.20.1070.10:FF:000275">
    <property type="entry name" value="Gonadotropin-releasing hormone II receptor"/>
    <property type="match status" value="1"/>
</dbReference>
<keyword evidence="8" id="KW-0297">G-protein coupled receptor</keyword>
<feature type="domain" description="G-protein coupled receptors family 1 profile" evidence="10">
    <location>
        <begin position="47"/>
        <end position="310"/>
    </location>
</feature>
<evidence type="ECO:0000256" key="5">
    <source>
        <dbReference type="ARBA" id="ARBA00022989"/>
    </source>
</evidence>
<feature type="transmembrane region" description="Helical" evidence="9">
    <location>
        <begin position="257"/>
        <end position="279"/>
    </location>
</feature>
<evidence type="ECO:0000256" key="6">
    <source>
        <dbReference type="ARBA" id="ARBA00023136"/>
    </source>
</evidence>
<keyword evidence="7 8" id="KW-0675">Receptor</keyword>
<accession>A0A834Y6C6</accession>
<protein>
    <recommendedName>
        <fullName evidence="10">G-protein coupled receptors family 1 profile domain-containing protein</fullName>
    </recommendedName>
</protein>
<dbReference type="GO" id="GO:0004930">
    <property type="term" value="F:G protein-coupled receptor activity"/>
    <property type="evidence" value="ECO:0007669"/>
    <property type="project" value="UniProtKB-KW"/>
</dbReference>
<dbReference type="PRINTS" id="PR00237">
    <property type="entry name" value="GPCRRHODOPSN"/>
</dbReference>
<evidence type="ECO:0000256" key="9">
    <source>
        <dbReference type="SAM" id="Phobius"/>
    </source>
</evidence>
<dbReference type="InterPro" id="IPR017452">
    <property type="entry name" value="GPCR_Rhodpsn_7TM"/>
</dbReference>
<dbReference type="GO" id="GO:0097003">
    <property type="term" value="F:adipokinetic hormone receptor activity"/>
    <property type="evidence" value="ECO:0007669"/>
    <property type="project" value="TreeGrafter"/>
</dbReference>
<evidence type="ECO:0000256" key="7">
    <source>
        <dbReference type="ARBA" id="ARBA00023170"/>
    </source>
</evidence>
<dbReference type="Gene3D" id="1.20.1070.10">
    <property type="entry name" value="Rhodopsin 7-helix transmembrane proteins"/>
    <property type="match status" value="1"/>
</dbReference>
<organism evidence="11 12">
    <name type="scientific">Aphidius gifuensis</name>
    <name type="common">Parasitoid wasp</name>
    <dbReference type="NCBI Taxonomy" id="684658"/>
    <lineage>
        <taxon>Eukaryota</taxon>
        <taxon>Metazoa</taxon>
        <taxon>Ecdysozoa</taxon>
        <taxon>Arthropoda</taxon>
        <taxon>Hexapoda</taxon>
        <taxon>Insecta</taxon>
        <taxon>Pterygota</taxon>
        <taxon>Neoptera</taxon>
        <taxon>Endopterygota</taxon>
        <taxon>Hymenoptera</taxon>
        <taxon>Apocrita</taxon>
        <taxon>Ichneumonoidea</taxon>
        <taxon>Braconidae</taxon>
        <taxon>Aphidiinae</taxon>
        <taxon>Aphidius</taxon>
    </lineage>
</organism>
<feature type="transmembrane region" description="Helical" evidence="9">
    <location>
        <begin position="68"/>
        <end position="86"/>
    </location>
</feature>
<feature type="transmembrane region" description="Helical" evidence="9">
    <location>
        <begin position="148"/>
        <end position="170"/>
    </location>
</feature>
<dbReference type="PANTHER" id="PTHR24241">
    <property type="entry name" value="NEUROPEPTIDE RECEPTOR-RELATED G-PROTEIN COUPLED RECEPTOR"/>
    <property type="match status" value="1"/>
</dbReference>
<dbReference type="Pfam" id="PF00001">
    <property type="entry name" value="7tm_1"/>
    <property type="match status" value="1"/>
</dbReference>
<comment type="subcellular location">
    <subcellularLocation>
        <location evidence="1">Cell membrane</location>
        <topology evidence="1">Multi-pass membrane protein</topology>
    </subcellularLocation>
</comment>
<comment type="caution">
    <text evidence="11">The sequence shown here is derived from an EMBL/GenBank/DDBJ whole genome shotgun (WGS) entry which is preliminary data.</text>
</comment>
<dbReference type="PROSITE" id="PS00237">
    <property type="entry name" value="G_PROTEIN_RECEP_F1_1"/>
    <property type="match status" value="1"/>
</dbReference>
<reference evidence="11 12" key="1">
    <citation type="submission" date="2020-08" db="EMBL/GenBank/DDBJ databases">
        <title>Aphidius gifuensis genome sequencing and assembly.</title>
        <authorList>
            <person name="Du Z."/>
        </authorList>
    </citation>
    <scope>NUCLEOTIDE SEQUENCE [LARGE SCALE GENOMIC DNA]</scope>
    <source>
        <strain evidence="11">YNYX2018</strain>
        <tissue evidence="11">Adults</tissue>
    </source>
</reference>
<name>A0A834Y6C6_APHGI</name>
<dbReference type="GO" id="GO:0005886">
    <property type="term" value="C:plasma membrane"/>
    <property type="evidence" value="ECO:0007669"/>
    <property type="project" value="UniProtKB-SubCell"/>
</dbReference>
<dbReference type="AlphaFoldDB" id="A0A834Y6C6"/>
<comment type="similarity">
    <text evidence="2 8">Belongs to the G-protein coupled receptor 1 family.</text>
</comment>
<proteinExistence type="inferred from homology"/>
<dbReference type="CDD" id="cd15382">
    <property type="entry name" value="7tmA_AKHR"/>
    <property type="match status" value="1"/>
</dbReference>
<evidence type="ECO:0000313" key="11">
    <source>
        <dbReference type="EMBL" id="KAF7998064.1"/>
    </source>
</evidence>
<evidence type="ECO:0000256" key="2">
    <source>
        <dbReference type="ARBA" id="ARBA00010663"/>
    </source>
</evidence>
<sequence length="429" mass="50053">MEPTIVLMKNIENTTLTPELPIDMRFNEGHVVSIVTYSILMIISITGNTTVLYLILQRRRRNRSRINTMLMHLAVADLLVALLMMPMEITWAATVSWPFGDAMCRIMAFFRVFGIYLSSFVLVCISVDRYYAVLKPLQLMDVDRRGKMMLLFAWIGSTLCSAPQMVVFHVEVHPNYTWYEQCITYNAFASDGHELMYSIFGMVMMYFFPLIIIIYTYSSILLEIYRKSRETLGPDRIRRSSLGFLGRAKIRTLKMTIIIVFVFFVCWAPYYIMSVWYWIDRESAKKVDQRIQKGLFLFACTNSCMNPIVYGLFNIRKTTQGSTQNTGTAGKKTSIENVVVFNSRRRDDKNLQKNETIQNQEYNLRRNDVNNDIVNHNLHIYNKRNSKNRKILNNNNNTVSFCLIDTKLSLELIKKSFKKTENKNEIIII</sequence>